<feature type="transmembrane region" description="Helical" evidence="1">
    <location>
        <begin position="34"/>
        <end position="51"/>
    </location>
</feature>
<sequence>MNQRRKNIELGDFSSAKQINTIKPSDRLKLAKQVLLGLGVICTAVFIGYAIDPDNKALKAIFELIKVGVFPLVTLVVSFYFPKSPE</sequence>
<proteinExistence type="predicted"/>
<feature type="transmembrane region" description="Helical" evidence="1">
    <location>
        <begin position="57"/>
        <end position="81"/>
    </location>
</feature>
<evidence type="ECO:0000313" key="2">
    <source>
        <dbReference type="EMBL" id="VFJ88240.1"/>
    </source>
</evidence>
<name>A0A450U8F8_9GAMM</name>
<gene>
    <name evidence="2" type="ORF">BECKLFY1418B_GA0070995_100951</name>
</gene>
<keyword evidence="1" id="KW-1133">Transmembrane helix</keyword>
<dbReference type="EMBL" id="CAADFF010000009">
    <property type="protein sequence ID" value="VFJ88240.1"/>
    <property type="molecule type" value="Genomic_DNA"/>
</dbReference>
<evidence type="ECO:0000256" key="1">
    <source>
        <dbReference type="SAM" id="Phobius"/>
    </source>
</evidence>
<accession>A0A450U8F8</accession>
<dbReference type="AlphaFoldDB" id="A0A450U8F8"/>
<organism evidence="2">
    <name type="scientific">Candidatus Kentrum sp. LFY</name>
    <dbReference type="NCBI Taxonomy" id="2126342"/>
    <lineage>
        <taxon>Bacteria</taxon>
        <taxon>Pseudomonadati</taxon>
        <taxon>Pseudomonadota</taxon>
        <taxon>Gammaproteobacteria</taxon>
        <taxon>Candidatus Kentrum</taxon>
    </lineage>
</organism>
<protein>
    <submittedName>
        <fullName evidence="2">Uncharacterized protein</fullName>
    </submittedName>
</protein>
<keyword evidence="1" id="KW-0472">Membrane</keyword>
<keyword evidence="1" id="KW-0812">Transmembrane</keyword>
<reference evidence="2" key="1">
    <citation type="submission" date="2019-02" db="EMBL/GenBank/DDBJ databases">
        <authorList>
            <person name="Gruber-Vodicka R. H."/>
            <person name="Seah K. B. B."/>
        </authorList>
    </citation>
    <scope>NUCLEOTIDE SEQUENCE</scope>
    <source>
        <strain evidence="2">BECK_M7</strain>
    </source>
</reference>